<dbReference type="SUPFAM" id="SSF82693">
    <property type="entry name" value="Multidrug efflux transporter AcrB pore domain, PN1, PN2, PC1 and PC2 subdomains"/>
    <property type="match status" value="3"/>
</dbReference>
<dbReference type="Gene3D" id="3.30.70.1320">
    <property type="entry name" value="Multidrug efflux transporter AcrB pore domain like"/>
    <property type="match status" value="1"/>
</dbReference>
<dbReference type="InterPro" id="IPR027463">
    <property type="entry name" value="AcrB_DN_DC_subdom"/>
</dbReference>
<protein>
    <submittedName>
        <fullName evidence="2">Multidrug transporter AcrB</fullName>
    </submittedName>
</protein>
<dbReference type="AlphaFoldDB" id="A0A1Q9G616"/>
<feature type="transmembrane region" description="Helical" evidence="1">
    <location>
        <begin position="390"/>
        <end position="413"/>
    </location>
</feature>
<dbReference type="Gene3D" id="1.20.1640.10">
    <property type="entry name" value="Multidrug efflux transporter AcrB transmembrane domain"/>
    <property type="match status" value="2"/>
</dbReference>
<keyword evidence="1" id="KW-0812">Transmembrane</keyword>
<feature type="transmembrane region" description="Helical" evidence="1">
    <location>
        <begin position="333"/>
        <end position="353"/>
    </location>
</feature>
<organism evidence="2 3">
    <name type="scientific">Photobacterium proteolyticum</name>
    <dbReference type="NCBI Taxonomy" id="1903952"/>
    <lineage>
        <taxon>Bacteria</taxon>
        <taxon>Pseudomonadati</taxon>
        <taxon>Pseudomonadota</taxon>
        <taxon>Gammaproteobacteria</taxon>
        <taxon>Vibrionales</taxon>
        <taxon>Vibrionaceae</taxon>
        <taxon>Photobacterium</taxon>
    </lineage>
</organism>
<dbReference type="OrthoDB" id="9757940at2"/>
<dbReference type="Proteomes" id="UP000186905">
    <property type="component" value="Unassembled WGS sequence"/>
</dbReference>
<evidence type="ECO:0000313" key="2">
    <source>
        <dbReference type="EMBL" id="OLQ69320.1"/>
    </source>
</evidence>
<evidence type="ECO:0000313" key="3">
    <source>
        <dbReference type="Proteomes" id="UP000186905"/>
    </source>
</evidence>
<gene>
    <name evidence="2" type="ORF">BIT28_20275</name>
</gene>
<feature type="transmembrane region" description="Helical" evidence="1">
    <location>
        <begin position="974"/>
        <end position="993"/>
    </location>
</feature>
<dbReference type="Gene3D" id="3.30.70.1430">
    <property type="entry name" value="Multidrug efflux transporter AcrB pore domain"/>
    <property type="match status" value="2"/>
</dbReference>
<accession>A0A1Q9G616</accession>
<feature type="transmembrane region" description="Helical" evidence="1">
    <location>
        <begin position="360"/>
        <end position="378"/>
    </location>
</feature>
<feature type="transmembrane region" description="Helical" evidence="1">
    <location>
        <begin position="536"/>
        <end position="556"/>
    </location>
</feature>
<feature type="transmembrane region" description="Helical" evidence="1">
    <location>
        <begin position="12"/>
        <end position="32"/>
    </location>
</feature>
<reference evidence="2 3" key="1">
    <citation type="submission" date="2016-09" db="EMBL/GenBank/DDBJ databases">
        <title>Photobacterium proteolyticum sp. nov. a protease producing bacterium isolated from ocean sediments of Laizhou Bay.</title>
        <authorList>
            <person name="Li Y."/>
        </authorList>
    </citation>
    <scope>NUCLEOTIDE SEQUENCE [LARGE SCALE GENOMIC DNA]</scope>
    <source>
        <strain evidence="2 3">13-12</strain>
    </source>
</reference>
<dbReference type="SUPFAM" id="SSF82714">
    <property type="entry name" value="Multidrug efflux transporter AcrB TolC docking domain, DN and DC subdomains"/>
    <property type="match status" value="2"/>
</dbReference>
<dbReference type="InterPro" id="IPR001036">
    <property type="entry name" value="Acrflvin-R"/>
</dbReference>
<keyword evidence="1" id="KW-0472">Membrane</keyword>
<dbReference type="PRINTS" id="PR00702">
    <property type="entry name" value="ACRIFLAVINRP"/>
</dbReference>
<dbReference type="PANTHER" id="PTHR32063:SF18">
    <property type="entry name" value="CATION EFFLUX SYSTEM PROTEIN"/>
    <property type="match status" value="1"/>
</dbReference>
<feature type="transmembrane region" description="Helical" evidence="1">
    <location>
        <begin position="434"/>
        <end position="452"/>
    </location>
</feature>
<dbReference type="SUPFAM" id="SSF82866">
    <property type="entry name" value="Multidrug efflux transporter AcrB transmembrane domain"/>
    <property type="match status" value="2"/>
</dbReference>
<dbReference type="RefSeq" id="WP_075768246.1">
    <property type="nucleotide sequence ID" value="NZ_MJIL01000101.1"/>
</dbReference>
<feature type="transmembrane region" description="Helical" evidence="1">
    <location>
        <begin position="464"/>
        <end position="487"/>
    </location>
</feature>
<feature type="transmembrane region" description="Helical" evidence="1">
    <location>
        <begin position="921"/>
        <end position="941"/>
    </location>
</feature>
<dbReference type="PANTHER" id="PTHR32063">
    <property type="match status" value="1"/>
</dbReference>
<dbReference type="EMBL" id="MJIL01000101">
    <property type="protein sequence ID" value="OLQ69320.1"/>
    <property type="molecule type" value="Genomic_DNA"/>
</dbReference>
<feature type="transmembrane region" description="Helical" evidence="1">
    <location>
        <begin position="999"/>
        <end position="1022"/>
    </location>
</feature>
<dbReference type="GO" id="GO:0005886">
    <property type="term" value="C:plasma membrane"/>
    <property type="evidence" value="ECO:0007669"/>
    <property type="project" value="TreeGrafter"/>
</dbReference>
<feature type="transmembrane region" description="Helical" evidence="1">
    <location>
        <begin position="870"/>
        <end position="890"/>
    </location>
</feature>
<evidence type="ECO:0000256" key="1">
    <source>
        <dbReference type="SAM" id="Phobius"/>
    </source>
</evidence>
<dbReference type="STRING" id="1903952.BIT28_20275"/>
<keyword evidence="1" id="KW-1133">Transmembrane helix</keyword>
<feature type="transmembrane region" description="Helical" evidence="1">
    <location>
        <begin position="897"/>
        <end position="915"/>
    </location>
</feature>
<name>A0A1Q9G616_9GAMM</name>
<proteinExistence type="predicted"/>
<dbReference type="Pfam" id="PF00873">
    <property type="entry name" value="ACR_tran"/>
    <property type="match status" value="1"/>
</dbReference>
<comment type="caution">
    <text evidence="2">The sequence shown here is derived from an EMBL/GenBank/DDBJ whole genome shotgun (WGS) entry which is preliminary data.</text>
</comment>
<sequence>MNIAEYSIRNKVISWMFLLILTIGGVVSFNGLGRLEDPAFTIKDAMVIATYPGATSMEVEEELTYPLEKAIRQLPYVDTITSTSSAGMSQIMVSMKMDYGPDILPQIWDELRRKVNDLQPSLPPGVQPVQIMDDFGDVFGIMLMITGDDYSYVELKRYIDYLSRELELVEGVGKVSIAGDQQEQLFVELSMKRLAALNLDLNTVIGLLSQQNEVISAGDITLNGESLNIRPSGSLNSVETYENLIIHGRDTGNLIRLKDVATINRDIVEKPSNLINFNGQPAINLGISFSSGVNVVEVGKQLDQRLQELESIKPAGIEIHTLYNQAKEVNKSVNGFIISLAQAVGIVIVVLLFTMGLRSGIIIGLVLLLTVFGTFILMKLSDIELQRISLGALIIALGMLVDNAIVVVEGILVGLKRGRTKLQAAVDIVQQTRWPLLGATVIAITAFAPIGLSPDATGEFMGSLFWVLCFSLFLSWITAITLTPFLADLLLKENKTTQTGHNKENGEENSEEIDAYQGVIFNLFNGLLRLCLRFRMLTIALMISLLVGSVFSFGYVKNAFFPPANTPIFYVDMWMPEGTDIHTTYQQVQKVEAYIQAIPEVEFVSSTTGQGLQRFSLTYSPEKSYEAFAQLQVRIRDREQQLPIMKQLDSELRIQFNRVMFQFRMMEIGPSPASKIEARLIGADPTVLRQYAAQVEDIFRADPGTRNIRHDWRERTKELVPQFNESQARRLGISKTDLANTLQMAFGGNQIGLFRDGTQLLPIVIRLPEDERVNYETSQNLKLWSPTLQSYVPIQQVVNTISLDWSEPLIQRKDRKRTLTVLADHNILGDETAATVFARVRPQVEAIALPAGYSLDWGGEFEASGDAQEALFSSLPMGYLFMFIITVFLFNSVKKPLVIWFTVPLSIVGVTVGLLSTNMPFSFTALLGLLSLSGMVLKNGIVLMDQINLEMASGKAPYQAVVDSAISRVRPVSMAAFTTILGLIPLVTDAFFGSMAITIMFGLGFATILTLVVVPVLYALLYRIRPPARQQMTAEPSLASA</sequence>
<dbReference type="Gene3D" id="3.30.70.1440">
    <property type="entry name" value="Multidrug efflux transporter AcrB pore domain"/>
    <property type="match status" value="1"/>
</dbReference>
<dbReference type="Gene3D" id="3.30.2090.10">
    <property type="entry name" value="Multidrug efflux transporter AcrB TolC docking domain, DN and DC subdomains"/>
    <property type="match status" value="2"/>
</dbReference>
<dbReference type="GO" id="GO:0042910">
    <property type="term" value="F:xenobiotic transmembrane transporter activity"/>
    <property type="evidence" value="ECO:0007669"/>
    <property type="project" value="TreeGrafter"/>
</dbReference>
<keyword evidence="3" id="KW-1185">Reference proteome</keyword>